<protein>
    <submittedName>
        <fullName evidence="5">Glycosyltransferase, GT2 family</fullName>
    </submittedName>
</protein>
<dbReference type="OrthoDB" id="9815829at2"/>
<organism evidence="5 6">
    <name type="scientific">Chitinasiproducens palmae</name>
    <dbReference type="NCBI Taxonomy" id="1770053"/>
    <lineage>
        <taxon>Bacteria</taxon>
        <taxon>Pseudomonadati</taxon>
        <taxon>Pseudomonadota</taxon>
        <taxon>Betaproteobacteria</taxon>
        <taxon>Burkholderiales</taxon>
        <taxon>Burkholderiaceae</taxon>
        <taxon>Chitinasiproducens</taxon>
    </lineage>
</organism>
<evidence type="ECO:0000256" key="1">
    <source>
        <dbReference type="ARBA" id="ARBA00006739"/>
    </source>
</evidence>
<accession>A0A1H2PML8</accession>
<keyword evidence="3 5" id="KW-0808">Transferase</keyword>
<dbReference type="SUPFAM" id="SSF53448">
    <property type="entry name" value="Nucleotide-diphospho-sugar transferases"/>
    <property type="match status" value="1"/>
</dbReference>
<evidence type="ECO:0000256" key="2">
    <source>
        <dbReference type="ARBA" id="ARBA00022676"/>
    </source>
</evidence>
<dbReference type="Proteomes" id="UP000243719">
    <property type="component" value="Unassembled WGS sequence"/>
</dbReference>
<dbReference type="InterPro" id="IPR001173">
    <property type="entry name" value="Glyco_trans_2-like"/>
</dbReference>
<keyword evidence="6" id="KW-1185">Reference proteome</keyword>
<name>A0A1H2PML8_9BURK</name>
<comment type="similarity">
    <text evidence="1">Belongs to the glycosyltransferase 2 family.</text>
</comment>
<dbReference type="PANTHER" id="PTHR43685">
    <property type="entry name" value="GLYCOSYLTRANSFERASE"/>
    <property type="match status" value="1"/>
</dbReference>
<sequence length="281" mass="31311">MTRNETGPLDDVAVLMPVYNCQEDAWRTLASLRETAPLRVLVVDDGSEPPFAAPPARDLPGLRIEVLRLTPNGGIEAALAAGVEHLHAQGVEFVARIDGGDLARPGRIAAQRAAFVTAPRLGALGTWAQAVSRDGRPRFVMAPPTEAAAIRRVRFARSCFIHPAMMLRMRAVRAAGSYRDRYPAAEDLDLFLRIMREWDCANLPLIGIDYELNESGISASRRRRQILSTLRLQCVYFEPGNPLYWVGFAKHLLHLLTPYAVLSNVKRMLRPRESASRPIRR</sequence>
<dbReference type="InterPro" id="IPR050834">
    <property type="entry name" value="Glycosyltransf_2"/>
</dbReference>
<evidence type="ECO:0000313" key="6">
    <source>
        <dbReference type="Proteomes" id="UP000243719"/>
    </source>
</evidence>
<keyword evidence="2" id="KW-0328">Glycosyltransferase</keyword>
<dbReference type="EMBL" id="FNLO01000003">
    <property type="protein sequence ID" value="SDV47811.1"/>
    <property type="molecule type" value="Genomic_DNA"/>
</dbReference>
<dbReference type="PANTHER" id="PTHR43685:SF5">
    <property type="entry name" value="GLYCOSYLTRANSFERASE EPSE-RELATED"/>
    <property type="match status" value="1"/>
</dbReference>
<dbReference type="InterPro" id="IPR029044">
    <property type="entry name" value="Nucleotide-diphossugar_trans"/>
</dbReference>
<proteinExistence type="inferred from homology"/>
<evidence type="ECO:0000256" key="3">
    <source>
        <dbReference type="ARBA" id="ARBA00022679"/>
    </source>
</evidence>
<gene>
    <name evidence="5" type="ORF">SAMN05216551_103315</name>
</gene>
<dbReference type="Gene3D" id="3.90.550.10">
    <property type="entry name" value="Spore Coat Polysaccharide Biosynthesis Protein SpsA, Chain A"/>
    <property type="match status" value="1"/>
</dbReference>
<evidence type="ECO:0000313" key="5">
    <source>
        <dbReference type="EMBL" id="SDV47811.1"/>
    </source>
</evidence>
<evidence type="ECO:0000259" key="4">
    <source>
        <dbReference type="Pfam" id="PF00535"/>
    </source>
</evidence>
<reference evidence="6" key="1">
    <citation type="submission" date="2016-09" db="EMBL/GenBank/DDBJ databases">
        <authorList>
            <person name="Varghese N."/>
            <person name="Submissions S."/>
        </authorList>
    </citation>
    <scope>NUCLEOTIDE SEQUENCE [LARGE SCALE GENOMIC DNA]</scope>
    <source>
        <strain evidence="6">JS23</strain>
    </source>
</reference>
<dbReference type="GO" id="GO:0016757">
    <property type="term" value="F:glycosyltransferase activity"/>
    <property type="evidence" value="ECO:0007669"/>
    <property type="project" value="UniProtKB-KW"/>
</dbReference>
<dbReference type="RefSeq" id="WP_139169541.1">
    <property type="nucleotide sequence ID" value="NZ_FNLO01000003.1"/>
</dbReference>
<dbReference type="Pfam" id="PF00535">
    <property type="entry name" value="Glycos_transf_2"/>
    <property type="match status" value="1"/>
</dbReference>
<dbReference type="AlphaFoldDB" id="A0A1H2PML8"/>
<feature type="domain" description="Glycosyltransferase 2-like" evidence="4">
    <location>
        <begin position="14"/>
        <end position="171"/>
    </location>
</feature>
<dbReference type="STRING" id="1770053.SAMN05216551_103315"/>